<evidence type="ECO:0000256" key="2">
    <source>
        <dbReference type="ARBA" id="ARBA00022448"/>
    </source>
</evidence>
<keyword evidence="5 7" id="KW-0472">Membrane</keyword>
<dbReference type="GO" id="GO:0022857">
    <property type="term" value="F:transmembrane transporter activity"/>
    <property type="evidence" value="ECO:0007669"/>
    <property type="project" value="InterPro"/>
</dbReference>
<feature type="transmembrane region" description="Helical" evidence="7">
    <location>
        <begin position="337"/>
        <end position="354"/>
    </location>
</feature>
<feature type="transmembrane region" description="Helical" evidence="7">
    <location>
        <begin position="83"/>
        <end position="104"/>
    </location>
</feature>
<comment type="caution">
    <text evidence="9">The sequence shown here is derived from an EMBL/GenBank/DDBJ whole genome shotgun (WGS) entry which is preliminary data.</text>
</comment>
<evidence type="ECO:0000256" key="3">
    <source>
        <dbReference type="ARBA" id="ARBA00022692"/>
    </source>
</evidence>
<dbReference type="GO" id="GO:0016020">
    <property type="term" value="C:membrane"/>
    <property type="evidence" value="ECO:0007669"/>
    <property type="project" value="UniProtKB-SubCell"/>
</dbReference>
<reference evidence="9" key="1">
    <citation type="journal article" date="2021" name="Nat. Commun.">
        <title>Genetic determinants of endophytism in the Arabidopsis root mycobiome.</title>
        <authorList>
            <person name="Mesny F."/>
            <person name="Miyauchi S."/>
            <person name="Thiergart T."/>
            <person name="Pickel B."/>
            <person name="Atanasova L."/>
            <person name="Karlsson M."/>
            <person name="Huettel B."/>
            <person name="Barry K.W."/>
            <person name="Haridas S."/>
            <person name="Chen C."/>
            <person name="Bauer D."/>
            <person name="Andreopoulos W."/>
            <person name="Pangilinan J."/>
            <person name="LaButti K."/>
            <person name="Riley R."/>
            <person name="Lipzen A."/>
            <person name="Clum A."/>
            <person name="Drula E."/>
            <person name="Henrissat B."/>
            <person name="Kohler A."/>
            <person name="Grigoriev I.V."/>
            <person name="Martin F.M."/>
            <person name="Hacquard S."/>
        </authorList>
    </citation>
    <scope>NUCLEOTIDE SEQUENCE</scope>
    <source>
        <strain evidence="9">MPI-CAGE-AT-0016</strain>
    </source>
</reference>
<keyword evidence="10" id="KW-1185">Reference proteome</keyword>
<evidence type="ECO:0000256" key="6">
    <source>
        <dbReference type="ARBA" id="ARBA00037968"/>
    </source>
</evidence>
<feature type="transmembrane region" description="Helical" evidence="7">
    <location>
        <begin position="173"/>
        <end position="195"/>
    </location>
</feature>
<evidence type="ECO:0000256" key="5">
    <source>
        <dbReference type="ARBA" id="ARBA00023136"/>
    </source>
</evidence>
<evidence type="ECO:0000313" key="10">
    <source>
        <dbReference type="Proteomes" id="UP000813385"/>
    </source>
</evidence>
<gene>
    <name evidence="9" type="ORF">B0T11DRAFT_47949</name>
</gene>
<evidence type="ECO:0000256" key="7">
    <source>
        <dbReference type="SAM" id="Phobius"/>
    </source>
</evidence>
<evidence type="ECO:0000256" key="4">
    <source>
        <dbReference type="ARBA" id="ARBA00022989"/>
    </source>
</evidence>
<dbReference type="Pfam" id="PF07690">
    <property type="entry name" value="MFS_1"/>
    <property type="match status" value="1"/>
</dbReference>
<keyword evidence="3 7" id="KW-0812">Transmembrane</keyword>
<organism evidence="9 10">
    <name type="scientific">Plectosphaerella cucumerina</name>
    <dbReference type="NCBI Taxonomy" id="40658"/>
    <lineage>
        <taxon>Eukaryota</taxon>
        <taxon>Fungi</taxon>
        <taxon>Dikarya</taxon>
        <taxon>Ascomycota</taxon>
        <taxon>Pezizomycotina</taxon>
        <taxon>Sordariomycetes</taxon>
        <taxon>Hypocreomycetidae</taxon>
        <taxon>Glomerellales</taxon>
        <taxon>Plectosphaerellaceae</taxon>
        <taxon>Plectosphaerella</taxon>
    </lineage>
</organism>
<sequence>MSSTVDDVKGGIEKSPSACSQGDIEMEALEVEEQPILRRIDMFLLPLLVVTYLLQFLDKTSLGNAAILGIIKDTKLAGQQFSWLNSAFYFGYLVANYPVSVLLVKLPLAKTMAASIVIWAVILSCHGAASNFVGLCILRVLLGAFESTISPGFTLVTGLWYKPSEHAARHGIWFLGNSLGGVCGALIAYGCSFITGGPLAAWRWLFVILGILTAIWGIVLLVFLPDAPGTAWFLKPDQRAFATLRPQKTQRSFKTNKWSHSQFIEALRDPKTWFQFTIMTVSCLSNGVISNFTSLIISGLGYSTRQTLLLGLPIAAFQFIVILTSVVLASKLRRSRCLITAGGTAIALAGVVLIRQLPRSMQAGRYAGVLVLVASTNIFPLMLSLISSNVAGFTKKATVNAVFFIGYCAGNIAGPQFFVAAEAPNYQTAFTALLVIYCIVIGLVLAFRQYLVWENKRRDREQGANIDPEAKNAAQPQVEAMREVDETDWENKSFRYYL</sequence>
<evidence type="ECO:0000259" key="8">
    <source>
        <dbReference type="PROSITE" id="PS50850"/>
    </source>
</evidence>
<dbReference type="PROSITE" id="PS50850">
    <property type="entry name" value="MFS"/>
    <property type="match status" value="1"/>
</dbReference>
<feature type="transmembrane region" description="Helical" evidence="7">
    <location>
        <begin position="430"/>
        <end position="451"/>
    </location>
</feature>
<dbReference type="FunFam" id="1.20.1250.20:FF:000064">
    <property type="entry name" value="MFS allantoate transporter"/>
    <property type="match status" value="1"/>
</dbReference>
<keyword evidence="2" id="KW-0813">Transport</keyword>
<evidence type="ECO:0000313" key="9">
    <source>
        <dbReference type="EMBL" id="KAH7366836.1"/>
    </source>
</evidence>
<name>A0A8K0TJS3_9PEZI</name>
<dbReference type="InterPro" id="IPR011701">
    <property type="entry name" value="MFS"/>
</dbReference>
<dbReference type="PANTHER" id="PTHR43791:SF103">
    <property type="entry name" value="MAJOR FACILITATOR SUPERFAMILY (MFS) PROFILE DOMAIN-CONTAINING PROTEIN-RELATED"/>
    <property type="match status" value="1"/>
</dbReference>
<dbReference type="SUPFAM" id="SSF103473">
    <property type="entry name" value="MFS general substrate transporter"/>
    <property type="match status" value="1"/>
</dbReference>
<proteinExistence type="inferred from homology"/>
<protein>
    <submittedName>
        <fullName evidence="9">Major facilitator superfamily domain-containing protein</fullName>
    </submittedName>
</protein>
<evidence type="ECO:0000256" key="1">
    <source>
        <dbReference type="ARBA" id="ARBA00004141"/>
    </source>
</evidence>
<dbReference type="PANTHER" id="PTHR43791">
    <property type="entry name" value="PERMEASE-RELATED"/>
    <property type="match status" value="1"/>
</dbReference>
<feature type="transmembrane region" description="Helical" evidence="7">
    <location>
        <begin position="398"/>
        <end position="418"/>
    </location>
</feature>
<dbReference type="OrthoDB" id="6730379at2759"/>
<feature type="transmembrane region" description="Helical" evidence="7">
    <location>
        <begin position="201"/>
        <end position="224"/>
    </location>
</feature>
<dbReference type="Gene3D" id="1.20.1250.20">
    <property type="entry name" value="MFS general substrate transporter like domains"/>
    <property type="match status" value="2"/>
</dbReference>
<dbReference type="EMBL" id="JAGPXD010000002">
    <property type="protein sequence ID" value="KAH7366836.1"/>
    <property type="molecule type" value="Genomic_DNA"/>
</dbReference>
<feature type="transmembrane region" description="Helical" evidence="7">
    <location>
        <begin position="366"/>
        <end position="386"/>
    </location>
</feature>
<feature type="transmembrane region" description="Helical" evidence="7">
    <location>
        <begin position="140"/>
        <end position="161"/>
    </location>
</feature>
<dbReference type="AlphaFoldDB" id="A0A8K0TJS3"/>
<feature type="transmembrane region" description="Helical" evidence="7">
    <location>
        <begin position="116"/>
        <end position="134"/>
    </location>
</feature>
<dbReference type="InterPro" id="IPR020846">
    <property type="entry name" value="MFS_dom"/>
</dbReference>
<keyword evidence="4 7" id="KW-1133">Transmembrane helix</keyword>
<dbReference type="InterPro" id="IPR036259">
    <property type="entry name" value="MFS_trans_sf"/>
</dbReference>
<comment type="similarity">
    <text evidence="6">Belongs to the major facilitator superfamily. Allantoate permease family.</text>
</comment>
<dbReference type="Proteomes" id="UP000813385">
    <property type="component" value="Unassembled WGS sequence"/>
</dbReference>
<comment type="subcellular location">
    <subcellularLocation>
        <location evidence="1">Membrane</location>
        <topology evidence="1">Multi-pass membrane protein</topology>
    </subcellularLocation>
</comment>
<accession>A0A8K0TJS3</accession>
<feature type="transmembrane region" description="Helical" evidence="7">
    <location>
        <begin position="308"/>
        <end position="330"/>
    </location>
</feature>
<feature type="domain" description="Major facilitator superfamily (MFS) profile" evidence="8">
    <location>
        <begin position="44"/>
        <end position="456"/>
    </location>
</feature>